<gene>
    <name evidence="2" type="ORF">PGLA2088_LOCUS3067</name>
</gene>
<feature type="region of interest" description="Disordered" evidence="1">
    <location>
        <begin position="484"/>
        <end position="528"/>
    </location>
</feature>
<feature type="compositionally biased region" description="Basic and acidic residues" evidence="1">
    <location>
        <begin position="79"/>
        <end position="96"/>
    </location>
</feature>
<feature type="compositionally biased region" description="Basic and acidic residues" evidence="1">
    <location>
        <begin position="497"/>
        <end position="516"/>
    </location>
</feature>
<reference evidence="2" key="1">
    <citation type="submission" date="2021-02" db="EMBL/GenBank/DDBJ databases">
        <authorList>
            <person name="Dougan E. K."/>
            <person name="Rhodes N."/>
            <person name="Thang M."/>
            <person name="Chan C."/>
        </authorList>
    </citation>
    <scope>NUCLEOTIDE SEQUENCE</scope>
</reference>
<evidence type="ECO:0000313" key="2">
    <source>
        <dbReference type="EMBL" id="CAE8644453.1"/>
    </source>
</evidence>
<dbReference type="AlphaFoldDB" id="A0A813I451"/>
<sequence>MAMSSTAEGLEAEALRKALHGEAPYERLDVPASARAAGLAPWPFTPMVKAPVETSIMRNMPPPGIWTLGPPSKAGNPSKRGEPEKARDSTSHDRGRSSSRKKAKTSRSKHEKKKRSRRSSTSSSSSSSSRRKRRKKSSKRSKAPRSKTPEPLQHKNVSSPKKSCFKSLPVLMPRDDQIAEFSSLIFGFAPVSSPEDRSSLATFMVDAGLRSLSTFRLFPNIDTLVAKILPGHAPFATEALLREVVDAVANVEKRMPSPSGEATLQASAASSDYHSELAKAIRLMSRDGKPRKKDGVRGYGHPSDSEDEPLFDLSSALTSQNCQNIPVTWFGDTKRLEVLRKCFEKAKTSGNEWPHFIASSTFEEWIPPWVGSGSSPADKINILRDWKFNILKSSPSHAYGTIMSFWLSHAALGIVDFRDVLSHMLCFIKLHAEFGLEFAVNHERRLLDLCQLNLRSHFKSDMPALLASPVPSIMSELQLASHRAKELTPSTSAPKEVSTKGEGKGKLKVKKDKDLQAGESEETSTVRPASFPRKSVNICFKQDTANKLFCDAKAACPNLHLDTKVAEDADRFARAKAAWTAKKSSP</sequence>
<feature type="region of interest" description="Disordered" evidence="1">
    <location>
        <begin position="288"/>
        <end position="308"/>
    </location>
</feature>
<feature type="compositionally biased region" description="Low complexity" evidence="1">
    <location>
        <begin position="119"/>
        <end position="128"/>
    </location>
</feature>
<name>A0A813I451_POLGL</name>
<comment type="caution">
    <text evidence="2">The sequence shown here is derived from an EMBL/GenBank/DDBJ whole genome shotgun (WGS) entry which is preliminary data.</text>
</comment>
<feature type="region of interest" description="Disordered" evidence="1">
    <location>
        <begin position="61"/>
        <end position="163"/>
    </location>
</feature>
<dbReference type="Proteomes" id="UP000626109">
    <property type="component" value="Unassembled WGS sequence"/>
</dbReference>
<proteinExistence type="predicted"/>
<dbReference type="EMBL" id="CAJNNW010002585">
    <property type="protein sequence ID" value="CAE8644453.1"/>
    <property type="molecule type" value="Genomic_DNA"/>
</dbReference>
<evidence type="ECO:0000256" key="1">
    <source>
        <dbReference type="SAM" id="MobiDB-lite"/>
    </source>
</evidence>
<evidence type="ECO:0000313" key="3">
    <source>
        <dbReference type="Proteomes" id="UP000626109"/>
    </source>
</evidence>
<feature type="compositionally biased region" description="Basic residues" evidence="1">
    <location>
        <begin position="129"/>
        <end position="145"/>
    </location>
</feature>
<accession>A0A813I451</accession>
<feature type="compositionally biased region" description="Basic residues" evidence="1">
    <location>
        <begin position="97"/>
        <end position="118"/>
    </location>
</feature>
<organism evidence="2 3">
    <name type="scientific">Polarella glacialis</name>
    <name type="common">Dinoflagellate</name>
    <dbReference type="NCBI Taxonomy" id="89957"/>
    <lineage>
        <taxon>Eukaryota</taxon>
        <taxon>Sar</taxon>
        <taxon>Alveolata</taxon>
        <taxon>Dinophyceae</taxon>
        <taxon>Suessiales</taxon>
        <taxon>Suessiaceae</taxon>
        <taxon>Polarella</taxon>
    </lineage>
</organism>
<protein>
    <submittedName>
        <fullName evidence="2">Uncharacterized protein</fullName>
    </submittedName>
</protein>